<dbReference type="EMBL" id="BGPR01000015">
    <property type="protein sequence ID" value="GBL78204.1"/>
    <property type="molecule type" value="Genomic_DNA"/>
</dbReference>
<proteinExistence type="predicted"/>
<gene>
    <name evidence="1" type="ORF">AVEN_42771_1</name>
</gene>
<organism evidence="1 2">
    <name type="scientific">Araneus ventricosus</name>
    <name type="common">Orbweaver spider</name>
    <name type="synonym">Epeira ventricosa</name>
    <dbReference type="NCBI Taxonomy" id="182803"/>
    <lineage>
        <taxon>Eukaryota</taxon>
        <taxon>Metazoa</taxon>
        <taxon>Ecdysozoa</taxon>
        <taxon>Arthropoda</taxon>
        <taxon>Chelicerata</taxon>
        <taxon>Arachnida</taxon>
        <taxon>Araneae</taxon>
        <taxon>Araneomorphae</taxon>
        <taxon>Entelegynae</taxon>
        <taxon>Araneoidea</taxon>
        <taxon>Araneidae</taxon>
        <taxon>Araneus</taxon>
    </lineage>
</organism>
<reference evidence="1 2" key="1">
    <citation type="journal article" date="2019" name="Sci. Rep.">
        <title>Orb-weaving spider Araneus ventricosus genome elucidates the spidroin gene catalogue.</title>
        <authorList>
            <person name="Kono N."/>
            <person name="Nakamura H."/>
            <person name="Ohtoshi R."/>
            <person name="Moran D.A.P."/>
            <person name="Shinohara A."/>
            <person name="Yoshida Y."/>
            <person name="Fujiwara M."/>
            <person name="Mori M."/>
            <person name="Tomita M."/>
            <person name="Arakawa K."/>
        </authorList>
    </citation>
    <scope>NUCLEOTIDE SEQUENCE [LARGE SCALE GENOMIC DNA]</scope>
</reference>
<dbReference type="AlphaFoldDB" id="A0A4Y2AGV7"/>
<evidence type="ECO:0000313" key="1">
    <source>
        <dbReference type="EMBL" id="GBL78204.1"/>
    </source>
</evidence>
<sequence length="119" mass="13633">MVVEAFRPSVHQFIETGIEEISVQVAEPLNGSFLDFGIGFEMATYQILLQRSEEMKITRCKIPPVGRVPMSLWWTFPTVLHTCIVTCSRTNDFNLFRTVEEAPGRPPFQNRCRSPGSRR</sequence>
<evidence type="ECO:0000313" key="2">
    <source>
        <dbReference type="Proteomes" id="UP000499080"/>
    </source>
</evidence>
<comment type="caution">
    <text evidence="1">The sequence shown here is derived from an EMBL/GenBank/DDBJ whole genome shotgun (WGS) entry which is preliminary data.</text>
</comment>
<name>A0A4Y2AGV7_ARAVE</name>
<dbReference type="Proteomes" id="UP000499080">
    <property type="component" value="Unassembled WGS sequence"/>
</dbReference>
<accession>A0A4Y2AGV7</accession>
<protein>
    <submittedName>
        <fullName evidence="1">Uncharacterized protein</fullName>
    </submittedName>
</protein>
<keyword evidence="2" id="KW-1185">Reference proteome</keyword>